<gene>
    <name evidence="1" type="ORF">L6164_022250</name>
</gene>
<comment type="caution">
    <text evidence="1">The sequence shown here is derived from an EMBL/GenBank/DDBJ whole genome shotgun (WGS) entry which is preliminary data.</text>
</comment>
<sequence>MAKVEYTRAQEETHRSTIRVRPSQEVMVWEKGVSSGLALDDSPSRDSVQERGDGLGERREQWTPRAFICHNFLVVVYLLEEIKCSSTTKEYKVQALQGEG</sequence>
<keyword evidence="2" id="KW-1185">Reference proteome</keyword>
<name>A0ACB9MEM0_BAUVA</name>
<reference evidence="1 2" key="1">
    <citation type="journal article" date="2022" name="DNA Res.">
        <title>Chromosomal-level genome assembly of the orchid tree Bauhinia variegata (Leguminosae; Cercidoideae) supports the allotetraploid origin hypothesis of Bauhinia.</title>
        <authorList>
            <person name="Zhong Y."/>
            <person name="Chen Y."/>
            <person name="Zheng D."/>
            <person name="Pang J."/>
            <person name="Liu Y."/>
            <person name="Luo S."/>
            <person name="Meng S."/>
            <person name="Qian L."/>
            <person name="Wei D."/>
            <person name="Dai S."/>
            <person name="Zhou R."/>
        </authorList>
    </citation>
    <scope>NUCLEOTIDE SEQUENCE [LARGE SCALE GENOMIC DNA]</scope>
    <source>
        <strain evidence="1">BV-YZ2020</strain>
    </source>
</reference>
<evidence type="ECO:0000313" key="1">
    <source>
        <dbReference type="EMBL" id="KAI4322572.1"/>
    </source>
</evidence>
<dbReference type="Proteomes" id="UP000828941">
    <property type="component" value="Chromosome 9"/>
</dbReference>
<evidence type="ECO:0000313" key="2">
    <source>
        <dbReference type="Proteomes" id="UP000828941"/>
    </source>
</evidence>
<organism evidence="1 2">
    <name type="scientific">Bauhinia variegata</name>
    <name type="common">Purple orchid tree</name>
    <name type="synonym">Phanera variegata</name>
    <dbReference type="NCBI Taxonomy" id="167791"/>
    <lineage>
        <taxon>Eukaryota</taxon>
        <taxon>Viridiplantae</taxon>
        <taxon>Streptophyta</taxon>
        <taxon>Embryophyta</taxon>
        <taxon>Tracheophyta</taxon>
        <taxon>Spermatophyta</taxon>
        <taxon>Magnoliopsida</taxon>
        <taxon>eudicotyledons</taxon>
        <taxon>Gunneridae</taxon>
        <taxon>Pentapetalae</taxon>
        <taxon>rosids</taxon>
        <taxon>fabids</taxon>
        <taxon>Fabales</taxon>
        <taxon>Fabaceae</taxon>
        <taxon>Cercidoideae</taxon>
        <taxon>Cercideae</taxon>
        <taxon>Bauhiniinae</taxon>
        <taxon>Bauhinia</taxon>
    </lineage>
</organism>
<accession>A0ACB9MEM0</accession>
<proteinExistence type="predicted"/>
<protein>
    <submittedName>
        <fullName evidence="1">Uncharacterized protein</fullName>
    </submittedName>
</protein>
<dbReference type="EMBL" id="CM039434">
    <property type="protein sequence ID" value="KAI4322572.1"/>
    <property type="molecule type" value="Genomic_DNA"/>
</dbReference>